<organism evidence="1 2">
    <name type="scientific">Trametes sanguinea</name>
    <dbReference type="NCBI Taxonomy" id="158606"/>
    <lineage>
        <taxon>Eukaryota</taxon>
        <taxon>Fungi</taxon>
        <taxon>Dikarya</taxon>
        <taxon>Basidiomycota</taxon>
        <taxon>Agaricomycotina</taxon>
        <taxon>Agaricomycetes</taxon>
        <taxon>Polyporales</taxon>
        <taxon>Polyporaceae</taxon>
        <taxon>Trametes</taxon>
    </lineage>
</organism>
<sequence length="191" mass="21819">MYPRPPGRKTRRRRARYIEAGEGLLALFEPICNRGDTSQHTANIESNIMASEQQMKNPLLVGRAIRAQLEHEVPQDLPLERDFREDSDYTITDQCVHPFPTEYVPAHRLHLQRARAAQEPLQRSPDARADHLARLAPARLRARDAADARRVDKGGQVPHARGQGEHGLQKRVRPPQRLHGPQCARRRDQPP</sequence>
<gene>
    <name evidence="1" type="ORF">NUW54_g11469</name>
</gene>
<protein>
    <submittedName>
        <fullName evidence="1">Uncharacterized protein</fullName>
    </submittedName>
</protein>
<dbReference type="EMBL" id="JANSHE010004490">
    <property type="protein sequence ID" value="KAJ2977054.1"/>
    <property type="molecule type" value="Genomic_DNA"/>
</dbReference>
<dbReference type="Proteomes" id="UP001144978">
    <property type="component" value="Unassembled WGS sequence"/>
</dbReference>
<evidence type="ECO:0000313" key="1">
    <source>
        <dbReference type="EMBL" id="KAJ2977054.1"/>
    </source>
</evidence>
<comment type="caution">
    <text evidence="1">The sequence shown here is derived from an EMBL/GenBank/DDBJ whole genome shotgun (WGS) entry which is preliminary data.</text>
</comment>
<keyword evidence="2" id="KW-1185">Reference proteome</keyword>
<proteinExistence type="predicted"/>
<accession>A0ACC1NDC6</accession>
<reference evidence="1" key="1">
    <citation type="submission" date="2022-08" db="EMBL/GenBank/DDBJ databases">
        <title>Genome Sequence of Pycnoporus sanguineus.</title>
        <authorList>
            <person name="Buettner E."/>
        </authorList>
    </citation>
    <scope>NUCLEOTIDE SEQUENCE</scope>
    <source>
        <strain evidence="1">CG-C14</strain>
    </source>
</reference>
<name>A0ACC1NDC6_9APHY</name>
<evidence type="ECO:0000313" key="2">
    <source>
        <dbReference type="Proteomes" id="UP001144978"/>
    </source>
</evidence>